<feature type="domain" description="HTH merR-type" evidence="5">
    <location>
        <begin position="6"/>
        <end position="75"/>
    </location>
</feature>
<dbReference type="PANTHER" id="PTHR30204:SF69">
    <property type="entry name" value="MERR-FAMILY TRANSCRIPTIONAL REGULATOR"/>
    <property type="match status" value="1"/>
</dbReference>
<dbReference type="GO" id="GO:0003677">
    <property type="term" value="F:DNA binding"/>
    <property type="evidence" value="ECO:0007669"/>
    <property type="project" value="UniProtKB-KW"/>
</dbReference>
<dbReference type="PROSITE" id="PS00552">
    <property type="entry name" value="HTH_MERR_1"/>
    <property type="match status" value="1"/>
</dbReference>
<dbReference type="Pfam" id="PF13411">
    <property type="entry name" value="MerR_1"/>
    <property type="match status" value="1"/>
</dbReference>
<evidence type="ECO:0000313" key="7">
    <source>
        <dbReference type="Proteomes" id="UP000007887"/>
    </source>
</evidence>
<keyword evidence="4" id="KW-0804">Transcription</keyword>
<dbReference type="HOGENOM" id="CLU_065103_0_2_9"/>
<dbReference type="InterPro" id="IPR011256">
    <property type="entry name" value="Reg_factor_effector_dom_sf"/>
</dbReference>
<dbReference type="KEGG" id="sri:SELR_22090"/>
<dbReference type="SMART" id="SM00422">
    <property type="entry name" value="HTH_MERR"/>
    <property type="match status" value="1"/>
</dbReference>
<dbReference type="RefSeq" id="WP_014425344.1">
    <property type="nucleotide sequence ID" value="NC_017068.1"/>
</dbReference>
<dbReference type="SUPFAM" id="SSF55136">
    <property type="entry name" value="Probable bacterial effector-binding domain"/>
    <property type="match status" value="1"/>
</dbReference>
<organism evidence="6 7">
    <name type="scientific">Selenomonas ruminantium subsp. lactilytica (strain NBRC 103574 / TAM6421)</name>
    <dbReference type="NCBI Taxonomy" id="927704"/>
    <lineage>
        <taxon>Bacteria</taxon>
        <taxon>Bacillati</taxon>
        <taxon>Bacillota</taxon>
        <taxon>Negativicutes</taxon>
        <taxon>Selenomonadales</taxon>
        <taxon>Selenomonadaceae</taxon>
        <taxon>Selenomonas</taxon>
    </lineage>
</organism>
<dbReference type="Proteomes" id="UP000007887">
    <property type="component" value="Chromosome"/>
</dbReference>
<dbReference type="PROSITE" id="PS50937">
    <property type="entry name" value="HTH_MERR_2"/>
    <property type="match status" value="1"/>
</dbReference>
<evidence type="ECO:0000256" key="4">
    <source>
        <dbReference type="ARBA" id="ARBA00023163"/>
    </source>
</evidence>
<evidence type="ECO:0000256" key="1">
    <source>
        <dbReference type="ARBA" id="ARBA00022491"/>
    </source>
</evidence>
<dbReference type="InterPro" id="IPR000551">
    <property type="entry name" value="MerR-type_HTH_dom"/>
</dbReference>
<keyword evidence="3" id="KW-0238">DNA-binding</keyword>
<keyword evidence="1" id="KW-0678">Repressor</keyword>
<dbReference type="AlphaFoldDB" id="I0GT30"/>
<evidence type="ECO:0000313" key="6">
    <source>
        <dbReference type="EMBL" id="BAL83917.1"/>
    </source>
</evidence>
<evidence type="ECO:0000259" key="5">
    <source>
        <dbReference type="PROSITE" id="PS50937"/>
    </source>
</evidence>
<sequence>MARHMTFHVGEFARMTGVNKRTLHYYDSEGIFSPEAVESNGYRAYSSRQFYPFYMIRMFRDMGLDLSEIKEYMEGRTPEKFAALLAGQEQWLDQEMKKLQRMKQIVVNQRHVLQQAEKVRLNMVEEVEMPGQRLVVSENLRQFYLQEDWNGVEQKFATYMRDIMEGEVLTGYTFGAMVAPEDFMRPGGEQIVSYFYVPTDQKWRTLPKAQRRLKAAGRFVVTYFAGNYMNTTASYELLRGYMSDHGLMPAGPSYEESLLEDMSTSNAEEFITRVAVPVQAAGPAASIPAD</sequence>
<dbReference type="PATRIC" id="fig|927704.6.peg.2289"/>
<accession>I0GT30</accession>
<keyword evidence="2" id="KW-0805">Transcription regulation</keyword>
<dbReference type="SUPFAM" id="SSF46955">
    <property type="entry name" value="Putative DNA-binding domain"/>
    <property type="match status" value="1"/>
</dbReference>
<dbReference type="Gene3D" id="3.20.80.10">
    <property type="entry name" value="Regulatory factor, effector binding domain"/>
    <property type="match status" value="1"/>
</dbReference>
<protein>
    <submittedName>
        <fullName evidence="6">Putative MerR family transcriptional regulator</fullName>
    </submittedName>
</protein>
<dbReference type="EMBL" id="AP012292">
    <property type="protein sequence ID" value="BAL83917.1"/>
    <property type="molecule type" value="Genomic_DNA"/>
</dbReference>
<dbReference type="GO" id="GO:0003700">
    <property type="term" value="F:DNA-binding transcription factor activity"/>
    <property type="evidence" value="ECO:0007669"/>
    <property type="project" value="InterPro"/>
</dbReference>
<dbReference type="eggNOG" id="COG0789">
    <property type="taxonomic scope" value="Bacteria"/>
</dbReference>
<reference evidence="6 7" key="1">
    <citation type="submission" date="2011-10" db="EMBL/GenBank/DDBJ databases">
        <title>Whole genome sequence of Selenomonas ruminantium subsp. lactilytica TAM6421.</title>
        <authorList>
            <person name="Oguchi A."/>
            <person name="Ankai A."/>
            <person name="Kaneko J."/>
            <person name="Yamada-Narita S."/>
            <person name="Fukui S."/>
            <person name="Takahashi M."/>
            <person name="Onodera T."/>
            <person name="Kojima S."/>
            <person name="Fushimi T."/>
            <person name="Abe N."/>
            <person name="Kamio Y."/>
            <person name="Yamazaki S."/>
            <person name="Fujita N."/>
        </authorList>
    </citation>
    <scope>NUCLEOTIDE SEQUENCE [LARGE SCALE GENOMIC DNA]</scope>
    <source>
        <strain evidence="7">NBRC 103574 / TAM6421</strain>
    </source>
</reference>
<name>I0GT30_SELRL</name>
<dbReference type="PANTHER" id="PTHR30204">
    <property type="entry name" value="REDOX-CYCLING DRUG-SENSING TRANSCRIPTIONAL ACTIVATOR SOXR"/>
    <property type="match status" value="1"/>
</dbReference>
<dbReference type="eggNOG" id="COG4978">
    <property type="taxonomic scope" value="Bacteria"/>
</dbReference>
<dbReference type="Gene3D" id="1.10.1660.10">
    <property type="match status" value="1"/>
</dbReference>
<gene>
    <name evidence="6" type="ordered locus">SELR_22090</name>
</gene>
<dbReference type="OrthoDB" id="9773308at2"/>
<dbReference type="InterPro" id="IPR047057">
    <property type="entry name" value="MerR_fam"/>
</dbReference>
<evidence type="ECO:0000256" key="2">
    <source>
        <dbReference type="ARBA" id="ARBA00023015"/>
    </source>
</evidence>
<evidence type="ECO:0000256" key="3">
    <source>
        <dbReference type="ARBA" id="ARBA00023125"/>
    </source>
</evidence>
<dbReference type="InterPro" id="IPR009061">
    <property type="entry name" value="DNA-bd_dom_put_sf"/>
</dbReference>
<proteinExistence type="predicted"/>